<reference evidence="2" key="2">
    <citation type="submission" date="2020-09" db="EMBL/GenBank/DDBJ databases">
        <authorList>
            <person name="Sun Q."/>
            <person name="Ohkuma M."/>
        </authorList>
    </citation>
    <scope>NUCLEOTIDE SEQUENCE</scope>
    <source>
        <strain evidence="2">JCM 19831</strain>
    </source>
</reference>
<dbReference type="Proteomes" id="UP000642070">
    <property type="component" value="Unassembled WGS sequence"/>
</dbReference>
<dbReference type="SMART" id="SM00332">
    <property type="entry name" value="PP2Cc"/>
    <property type="match status" value="1"/>
</dbReference>
<evidence type="ECO:0000313" key="3">
    <source>
        <dbReference type="Proteomes" id="UP000642070"/>
    </source>
</evidence>
<keyword evidence="3" id="KW-1185">Reference proteome</keyword>
<sequence length="250" mass="25139">MACVRCGGTVAPDGYCWDCGHAQPLHRARLETAITGAAAVTDRGLRRGVNADAMALTTAGPWTIGVVADGISMTPRPERAAQVAVACGAERLAARLIAGALPEEALEDSAVRAGAAVAALNGPGCTYAAGIAGPAGIWATGVGDSRAYWLPSSGPGTALTADDTGDLDTISAWLGAGAPPPRPQAHSHRPHVPGTLLLCTDGLWRYLPGAGDLRARLRGPAPLDDARALVGHALAAGGRDNVTALVIAVG</sequence>
<dbReference type="PROSITE" id="PS51746">
    <property type="entry name" value="PPM_2"/>
    <property type="match status" value="1"/>
</dbReference>
<dbReference type="InterPro" id="IPR001932">
    <property type="entry name" value="PPM-type_phosphatase-like_dom"/>
</dbReference>
<organism evidence="2 3">
    <name type="scientific">Dactylosporangium sucinum</name>
    <dbReference type="NCBI Taxonomy" id="1424081"/>
    <lineage>
        <taxon>Bacteria</taxon>
        <taxon>Bacillati</taxon>
        <taxon>Actinomycetota</taxon>
        <taxon>Actinomycetes</taxon>
        <taxon>Micromonosporales</taxon>
        <taxon>Micromonosporaceae</taxon>
        <taxon>Dactylosporangium</taxon>
    </lineage>
</organism>
<dbReference type="Gene3D" id="3.60.40.10">
    <property type="entry name" value="PPM-type phosphatase domain"/>
    <property type="match status" value="1"/>
</dbReference>
<dbReference type="SUPFAM" id="SSF81606">
    <property type="entry name" value="PP2C-like"/>
    <property type="match status" value="1"/>
</dbReference>
<dbReference type="RefSeq" id="WP_190248998.1">
    <property type="nucleotide sequence ID" value="NZ_BMPI01000006.1"/>
</dbReference>
<reference evidence="2" key="1">
    <citation type="journal article" date="2014" name="Int. J. Syst. Evol. Microbiol.">
        <title>Complete genome sequence of Corynebacterium casei LMG S-19264T (=DSM 44701T), isolated from a smear-ripened cheese.</title>
        <authorList>
            <consortium name="US DOE Joint Genome Institute (JGI-PGF)"/>
            <person name="Walter F."/>
            <person name="Albersmeier A."/>
            <person name="Kalinowski J."/>
            <person name="Ruckert C."/>
        </authorList>
    </citation>
    <scope>NUCLEOTIDE SEQUENCE</scope>
    <source>
        <strain evidence="2">JCM 19831</strain>
    </source>
</reference>
<dbReference type="EMBL" id="BMPI01000006">
    <property type="protein sequence ID" value="GGM14895.1"/>
    <property type="molecule type" value="Genomic_DNA"/>
</dbReference>
<name>A0A917TA71_9ACTN</name>
<evidence type="ECO:0000313" key="2">
    <source>
        <dbReference type="EMBL" id="GGM14895.1"/>
    </source>
</evidence>
<comment type="caution">
    <text evidence="2">The sequence shown here is derived from an EMBL/GenBank/DDBJ whole genome shotgun (WGS) entry which is preliminary data.</text>
</comment>
<accession>A0A917TA71</accession>
<proteinExistence type="predicted"/>
<feature type="domain" description="PPM-type phosphatase" evidence="1">
    <location>
        <begin position="36"/>
        <end position="249"/>
    </location>
</feature>
<dbReference type="InterPro" id="IPR036457">
    <property type="entry name" value="PPM-type-like_dom_sf"/>
</dbReference>
<evidence type="ECO:0000259" key="1">
    <source>
        <dbReference type="PROSITE" id="PS51746"/>
    </source>
</evidence>
<protein>
    <recommendedName>
        <fullName evidence="1">PPM-type phosphatase domain-containing protein</fullName>
    </recommendedName>
</protein>
<gene>
    <name evidence="2" type="ORF">GCM10007977_015040</name>
</gene>
<dbReference type="Pfam" id="PF13672">
    <property type="entry name" value="PP2C_2"/>
    <property type="match status" value="1"/>
</dbReference>
<dbReference type="AlphaFoldDB" id="A0A917TA71"/>